<keyword evidence="8 11" id="KW-0472">Membrane</keyword>
<evidence type="ECO:0000313" key="13">
    <source>
        <dbReference type="EMBL" id="OHA48551.1"/>
    </source>
</evidence>
<feature type="transmembrane region" description="Helical" evidence="11">
    <location>
        <begin position="178"/>
        <end position="197"/>
    </location>
</feature>
<evidence type="ECO:0000256" key="8">
    <source>
        <dbReference type="ARBA" id="ARBA00023136"/>
    </source>
</evidence>
<keyword evidence="2" id="KW-0813">Transport</keyword>
<feature type="transmembrane region" description="Helical" evidence="11">
    <location>
        <begin position="392"/>
        <end position="414"/>
    </location>
</feature>
<feature type="transmembrane region" description="Helical" evidence="11">
    <location>
        <begin position="319"/>
        <end position="336"/>
    </location>
</feature>
<feature type="transmembrane region" description="Helical" evidence="11">
    <location>
        <begin position="285"/>
        <end position="304"/>
    </location>
</feature>
<evidence type="ECO:0000256" key="4">
    <source>
        <dbReference type="ARBA" id="ARBA00022692"/>
    </source>
</evidence>
<dbReference type="NCBIfam" id="NF038006">
    <property type="entry name" value="NhaD_1"/>
    <property type="match status" value="1"/>
</dbReference>
<feature type="transmembrane region" description="Helical" evidence="11">
    <location>
        <begin position="25"/>
        <end position="45"/>
    </location>
</feature>
<feature type="transmembrane region" description="Helical" evidence="11">
    <location>
        <begin position="242"/>
        <end position="264"/>
    </location>
</feature>
<keyword evidence="5 11" id="KW-1133">Transmembrane helix</keyword>
<evidence type="ECO:0000256" key="3">
    <source>
        <dbReference type="ARBA" id="ARBA00022449"/>
    </source>
</evidence>
<feature type="transmembrane region" description="Helical" evidence="11">
    <location>
        <begin position="356"/>
        <end position="380"/>
    </location>
</feature>
<keyword evidence="9" id="KW-0739">Sodium transport</keyword>
<evidence type="ECO:0000256" key="6">
    <source>
        <dbReference type="ARBA" id="ARBA00023053"/>
    </source>
</evidence>
<dbReference type="InterPro" id="IPR045016">
    <property type="entry name" value="NhaD-like"/>
</dbReference>
<dbReference type="Proteomes" id="UP000177629">
    <property type="component" value="Unassembled WGS sequence"/>
</dbReference>
<feature type="transmembrane region" description="Helical" evidence="11">
    <location>
        <begin position="138"/>
        <end position="158"/>
    </location>
</feature>
<feature type="transmembrane region" description="Helical" evidence="11">
    <location>
        <begin position="101"/>
        <end position="126"/>
    </location>
</feature>
<comment type="similarity">
    <text evidence="10">Belongs to the NhaD Na(+)/H(+) (TC 2.A.62) antiporter family.</text>
</comment>
<proteinExistence type="inferred from homology"/>
<feature type="transmembrane region" description="Helical" evidence="11">
    <location>
        <begin position="218"/>
        <end position="236"/>
    </location>
</feature>
<keyword evidence="7" id="KW-0406">Ion transport</keyword>
<reference evidence="13 14" key="1">
    <citation type="journal article" date="2016" name="Nat. Commun.">
        <title>Thousands of microbial genomes shed light on interconnected biogeochemical processes in an aquifer system.</title>
        <authorList>
            <person name="Anantharaman K."/>
            <person name="Brown C.T."/>
            <person name="Hug L.A."/>
            <person name="Sharon I."/>
            <person name="Castelle C.J."/>
            <person name="Probst A.J."/>
            <person name="Thomas B.C."/>
            <person name="Singh A."/>
            <person name="Wilkins M.J."/>
            <person name="Karaoz U."/>
            <person name="Brodie E.L."/>
            <person name="Williams K.H."/>
            <person name="Hubbard S.S."/>
            <person name="Banfield J.F."/>
        </authorList>
    </citation>
    <scope>NUCLEOTIDE SEQUENCE [LARGE SCALE GENOMIC DNA]</scope>
</reference>
<keyword evidence="4 11" id="KW-0812">Transmembrane</keyword>
<organism evidence="13 14">
    <name type="scientific">Candidatus Terrybacteria bacterium RIFCSPHIGHO2_01_FULL_48_17</name>
    <dbReference type="NCBI Taxonomy" id="1802362"/>
    <lineage>
        <taxon>Bacteria</taxon>
        <taxon>Candidatus Terryibacteriota</taxon>
    </lineage>
</organism>
<feature type="domain" description="Citrate transporter-like" evidence="12">
    <location>
        <begin position="14"/>
        <end position="354"/>
    </location>
</feature>
<gene>
    <name evidence="13" type="ORF">A2806_00075</name>
</gene>
<protein>
    <recommendedName>
        <fullName evidence="12">Citrate transporter-like domain-containing protein</fullName>
    </recommendedName>
</protein>
<dbReference type="GO" id="GO:0015297">
    <property type="term" value="F:antiporter activity"/>
    <property type="evidence" value="ECO:0007669"/>
    <property type="project" value="UniProtKB-KW"/>
</dbReference>
<evidence type="ECO:0000256" key="10">
    <source>
        <dbReference type="ARBA" id="ARBA00025753"/>
    </source>
</evidence>
<evidence type="ECO:0000313" key="14">
    <source>
        <dbReference type="Proteomes" id="UP000177629"/>
    </source>
</evidence>
<evidence type="ECO:0000256" key="2">
    <source>
        <dbReference type="ARBA" id="ARBA00022448"/>
    </source>
</evidence>
<dbReference type="AlphaFoldDB" id="A0A1G2PLN5"/>
<evidence type="ECO:0000256" key="11">
    <source>
        <dbReference type="SAM" id="Phobius"/>
    </source>
</evidence>
<dbReference type="Pfam" id="PF03600">
    <property type="entry name" value="CitMHS"/>
    <property type="match status" value="1"/>
</dbReference>
<dbReference type="InterPro" id="IPR004680">
    <property type="entry name" value="Cit_transptr-like_dom"/>
</dbReference>
<evidence type="ECO:0000256" key="5">
    <source>
        <dbReference type="ARBA" id="ARBA00022989"/>
    </source>
</evidence>
<keyword evidence="3" id="KW-0050">Antiport</keyword>
<dbReference type="GO" id="GO:0016020">
    <property type="term" value="C:membrane"/>
    <property type="evidence" value="ECO:0007669"/>
    <property type="project" value="UniProtKB-SubCell"/>
</dbReference>
<dbReference type="PANTHER" id="PTHR43269">
    <property type="entry name" value="SODIUM/PROTON ANTIPORTER 1-RELATED"/>
    <property type="match status" value="1"/>
</dbReference>
<feature type="transmembrane region" description="Helical" evidence="11">
    <location>
        <begin position="57"/>
        <end position="81"/>
    </location>
</feature>
<evidence type="ECO:0000256" key="7">
    <source>
        <dbReference type="ARBA" id="ARBA00023065"/>
    </source>
</evidence>
<dbReference type="PANTHER" id="PTHR43269:SF2">
    <property type="entry name" value="SODIUM_PROTON ANTIPORTER 1-RELATED"/>
    <property type="match status" value="1"/>
</dbReference>
<sequence length="421" mass="45340">MFEAVVLGFFLSGYALIVLEHRWYLPKAVTAASLGVALWLVIALWQGDTLKEETQALGGEIFGFVFFLFAAMMLVGILAHYRLFDFIRAHLLKLGLTDLQQFWALGVLTFGLSAVIDNLTATIVMVQIALRFFRGKNLLIAVTGIVIAANAGGAFSPIGDVTTIMLWLAGKFSAQQVITEGFFPSLSMLLVSTWLLARGMKHSTRDLSAEEVSLSWSERCIIGVALGSFSLPVMFSEMGLEPYFGLFAGIGLTYAFILLFRNFGPRETHLTITMKKIFQEVNSESLLFFAGILLAVGALGHVGLLEDASQMLFGESPSFIRLVAGSTALGVFSAVVDNIPLTAAAIEIIKTSDPSIWVLLALTAGIGGSILVIGSAAGVIAMGMVKDLTFGAYLRIATLPAIAGYIVAIAVWFVQRQLVFS</sequence>
<accession>A0A1G2PLN5</accession>
<dbReference type="GO" id="GO:0006814">
    <property type="term" value="P:sodium ion transport"/>
    <property type="evidence" value="ECO:0007669"/>
    <property type="project" value="UniProtKB-KW"/>
</dbReference>
<name>A0A1G2PLN5_9BACT</name>
<comment type="caution">
    <text evidence="13">The sequence shown here is derived from an EMBL/GenBank/DDBJ whole genome shotgun (WGS) entry which is preliminary data.</text>
</comment>
<dbReference type="EMBL" id="MHSS01000005">
    <property type="protein sequence ID" value="OHA48551.1"/>
    <property type="molecule type" value="Genomic_DNA"/>
</dbReference>
<dbReference type="STRING" id="1802362.A2806_00075"/>
<evidence type="ECO:0000259" key="12">
    <source>
        <dbReference type="Pfam" id="PF03600"/>
    </source>
</evidence>
<evidence type="ECO:0000256" key="1">
    <source>
        <dbReference type="ARBA" id="ARBA00004141"/>
    </source>
</evidence>
<evidence type="ECO:0000256" key="9">
    <source>
        <dbReference type="ARBA" id="ARBA00023201"/>
    </source>
</evidence>
<keyword evidence="6" id="KW-0915">Sodium</keyword>
<comment type="subcellular location">
    <subcellularLocation>
        <location evidence="1">Membrane</location>
        <topology evidence="1">Multi-pass membrane protein</topology>
    </subcellularLocation>
</comment>